<evidence type="ECO:0000256" key="3">
    <source>
        <dbReference type="ARBA" id="ARBA00022801"/>
    </source>
</evidence>
<proteinExistence type="inferred from homology"/>
<dbReference type="Proteomes" id="UP000440732">
    <property type="component" value="Unassembled WGS sequence"/>
</dbReference>
<dbReference type="EMBL" id="QXGA01001794">
    <property type="protein sequence ID" value="KAE9110172.1"/>
    <property type="molecule type" value="Genomic_DNA"/>
</dbReference>
<dbReference type="PROSITE" id="PS50600">
    <property type="entry name" value="ULP_PROTEASE"/>
    <property type="match status" value="1"/>
</dbReference>
<gene>
    <name evidence="5" type="ORF">PF006_g20514</name>
</gene>
<evidence type="ECO:0000256" key="1">
    <source>
        <dbReference type="ARBA" id="ARBA00005234"/>
    </source>
</evidence>
<evidence type="ECO:0000313" key="6">
    <source>
        <dbReference type="Proteomes" id="UP000440732"/>
    </source>
</evidence>
<protein>
    <recommendedName>
        <fullName evidence="4">Ubiquitin-like protease family profile domain-containing protein</fullName>
    </recommendedName>
</protein>
<dbReference type="Gene3D" id="3.40.395.10">
    <property type="entry name" value="Adenoviral Proteinase, Chain A"/>
    <property type="match status" value="1"/>
</dbReference>
<dbReference type="InterPro" id="IPR038765">
    <property type="entry name" value="Papain-like_cys_pep_sf"/>
</dbReference>
<dbReference type="InterPro" id="IPR003653">
    <property type="entry name" value="Peptidase_C48_C"/>
</dbReference>
<evidence type="ECO:0000256" key="2">
    <source>
        <dbReference type="ARBA" id="ARBA00022670"/>
    </source>
</evidence>
<comment type="similarity">
    <text evidence="1">Belongs to the peptidase C48 family.</text>
</comment>
<dbReference type="SUPFAM" id="SSF54001">
    <property type="entry name" value="Cysteine proteinases"/>
    <property type="match status" value="1"/>
</dbReference>
<dbReference type="AlphaFoldDB" id="A0A6A3S6H2"/>
<comment type="caution">
    <text evidence="5">The sequence shown here is derived from an EMBL/GenBank/DDBJ whole genome shotgun (WGS) entry which is preliminary data.</text>
</comment>
<dbReference type="GO" id="GO:0006508">
    <property type="term" value="P:proteolysis"/>
    <property type="evidence" value="ECO:0007669"/>
    <property type="project" value="UniProtKB-KW"/>
</dbReference>
<sequence length="160" mass="18668">MGHGLALLQREHRQIGIIDPIFHRFQARKDKLRHVSTGDPFNTANSFVLLALHVDNSHWWGVVFDFRQQSRSITVFDPLQAPKSKYYSMCDVLLRDLFGGMCKLMTIKKETKSRQSDVASCGVMMLMFFECYLRGIEMPRKPSPVLLRFMRLRYLLKCIP</sequence>
<dbReference type="GO" id="GO:0008234">
    <property type="term" value="F:cysteine-type peptidase activity"/>
    <property type="evidence" value="ECO:0007669"/>
    <property type="project" value="InterPro"/>
</dbReference>
<feature type="domain" description="Ubiquitin-like protease family profile" evidence="4">
    <location>
        <begin position="1"/>
        <end position="132"/>
    </location>
</feature>
<reference evidence="5 6" key="1">
    <citation type="submission" date="2018-08" db="EMBL/GenBank/DDBJ databases">
        <title>Genomic investigation of the strawberry pathogen Phytophthora fragariae indicates pathogenicity is determined by transcriptional variation in three key races.</title>
        <authorList>
            <person name="Adams T.M."/>
            <person name="Armitage A.D."/>
            <person name="Sobczyk M.K."/>
            <person name="Bates H.J."/>
            <person name="Dunwell J.M."/>
            <person name="Nellist C.F."/>
            <person name="Harrison R.J."/>
        </authorList>
    </citation>
    <scope>NUCLEOTIDE SEQUENCE [LARGE SCALE GENOMIC DNA]</scope>
    <source>
        <strain evidence="5 6">NOV-5</strain>
    </source>
</reference>
<name>A0A6A3S6H2_9STRA</name>
<keyword evidence="3" id="KW-0378">Hydrolase</keyword>
<dbReference type="Pfam" id="PF02902">
    <property type="entry name" value="Peptidase_C48"/>
    <property type="match status" value="1"/>
</dbReference>
<evidence type="ECO:0000259" key="4">
    <source>
        <dbReference type="PROSITE" id="PS50600"/>
    </source>
</evidence>
<keyword evidence="2" id="KW-0645">Protease</keyword>
<evidence type="ECO:0000313" key="5">
    <source>
        <dbReference type="EMBL" id="KAE9110172.1"/>
    </source>
</evidence>
<accession>A0A6A3S6H2</accession>
<organism evidence="5 6">
    <name type="scientific">Phytophthora fragariae</name>
    <dbReference type="NCBI Taxonomy" id="53985"/>
    <lineage>
        <taxon>Eukaryota</taxon>
        <taxon>Sar</taxon>
        <taxon>Stramenopiles</taxon>
        <taxon>Oomycota</taxon>
        <taxon>Peronosporomycetes</taxon>
        <taxon>Peronosporales</taxon>
        <taxon>Peronosporaceae</taxon>
        <taxon>Phytophthora</taxon>
    </lineage>
</organism>